<evidence type="ECO:0000313" key="2">
    <source>
        <dbReference type="Proteomes" id="UP000018144"/>
    </source>
</evidence>
<sequence>MDFSPTTLFVMLHLSKLKDEMLRAFVCIIFL</sequence>
<reference evidence="1 2" key="1">
    <citation type="journal article" date="2013" name="PLoS Genet.">
        <title>The genome and development-dependent transcriptomes of Pyronema confluens: a window into fungal evolution.</title>
        <authorList>
            <person name="Traeger S."/>
            <person name="Altegoer F."/>
            <person name="Freitag M."/>
            <person name="Gabaldon T."/>
            <person name="Kempken F."/>
            <person name="Kumar A."/>
            <person name="Marcet-Houben M."/>
            <person name="Poggeler S."/>
            <person name="Stajich J.E."/>
            <person name="Nowrousian M."/>
        </authorList>
    </citation>
    <scope>NUCLEOTIDE SEQUENCE [LARGE SCALE GENOMIC DNA]</scope>
    <source>
        <strain evidence="2">CBS 100304</strain>
        <tissue evidence="1">Vegetative mycelium</tissue>
    </source>
</reference>
<accession>U4LHD4</accession>
<gene>
    <name evidence="1" type="ORF">PCON_09538</name>
</gene>
<organism evidence="1 2">
    <name type="scientific">Pyronema omphalodes (strain CBS 100304)</name>
    <name type="common">Pyronema confluens</name>
    <dbReference type="NCBI Taxonomy" id="1076935"/>
    <lineage>
        <taxon>Eukaryota</taxon>
        <taxon>Fungi</taxon>
        <taxon>Dikarya</taxon>
        <taxon>Ascomycota</taxon>
        <taxon>Pezizomycotina</taxon>
        <taxon>Pezizomycetes</taxon>
        <taxon>Pezizales</taxon>
        <taxon>Pyronemataceae</taxon>
        <taxon>Pyronema</taxon>
    </lineage>
</organism>
<dbReference type="AlphaFoldDB" id="U4LHD4"/>
<keyword evidence="2" id="KW-1185">Reference proteome</keyword>
<protein>
    <submittedName>
        <fullName evidence="1">Uncharacterized protein</fullName>
    </submittedName>
</protein>
<name>U4LHD4_PYROM</name>
<evidence type="ECO:0000313" key="1">
    <source>
        <dbReference type="EMBL" id="CCX30937.1"/>
    </source>
</evidence>
<dbReference type="EMBL" id="HF935497">
    <property type="protein sequence ID" value="CCX30937.1"/>
    <property type="molecule type" value="Genomic_DNA"/>
</dbReference>
<proteinExistence type="predicted"/>
<dbReference type="Proteomes" id="UP000018144">
    <property type="component" value="Unassembled WGS sequence"/>
</dbReference>